<organism evidence="4 5">
    <name type="scientific">Gemmobacter megaterium</name>
    <dbReference type="NCBI Taxonomy" id="1086013"/>
    <lineage>
        <taxon>Bacteria</taxon>
        <taxon>Pseudomonadati</taxon>
        <taxon>Pseudomonadota</taxon>
        <taxon>Alphaproteobacteria</taxon>
        <taxon>Rhodobacterales</taxon>
        <taxon>Paracoccaceae</taxon>
        <taxon>Gemmobacter</taxon>
    </lineage>
</organism>
<dbReference type="InterPro" id="IPR005502">
    <property type="entry name" value="Ribosyl_crysJ1"/>
</dbReference>
<dbReference type="AlphaFoldDB" id="A0A1N7L302"/>
<comment type="cofactor">
    <cofactor evidence="3">
        <name>Mg(2+)</name>
        <dbReference type="ChEBI" id="CHEBI:18420"/>
    </cofactor>
    <text evidence="3">Binds 2 magnesium ions per subunit.</text>
</comment>
<dbReference type="Gene3D" id="1.10.4080.10">
    <property type="entry name" value="ADP-ribosylation/Crystallin J1"/>
    <property type="match status" value="1"/>
</dbReference>
<keyword evidence="5" id="KW-1185">Reference proteome</keyword>
<reference evidence="4 5" key="1">
    <citation type="submission" date="2017-01" db="EMBL/GenBank/DDBJ databases">
        <authorList>
            <person name="Mah S.A."/>
            <person name="Swanson W.J."/>
            <person name="Moy G.W."/>
            <person name="Vacquier V.D."/>
        </authorList>
    </citation>
    <scope>NUCLEOTIDE SEQUENCE [LARGE SCALE GENOMIC DNA]</scope>
    <source>
        <strain evidence="4 5">DSM 26375</strain>
    </source>
</reference>
<sequence>MTASEYQIFSCLLGGAVGDALGAEIEFWPLARIQDRFPDGLQELPPHAGQVGAITDDTQMTLFSAEGLIRAAVRQDERGICHPASVVHHALLRWLVTQGVQPGMDIDNTGLIQDQRLHAQRAPGNTCLSALRATRQFGAPARNESKGCGTIMRVAPVAFVAPEHIRDLGLETSALTHGHRTGQEAAAAWALILADLARDMDPESAAIRVVDSFGAETANSIRAALTAPRDAKLETVESLGGGWVAEEALAIALYACLCARDFQHGLQIAVTHGGDSDSTGAIAGNALGLLFPDQVQSHRWAAQVECGDLIRDISHDLALAISGQVAGFRREYPGF</sequence>
<dbReference type="InterPro" id="IPR050792">
    <property type="entry name" value="ADP-ribosylglycohydrolase"/>
</dbReference>
<evidence type="ECO:0000313" key="4">
    <source>
        <dbReference type="EMBL" id="SIS68238.1"/>
    </source>
</evidence>
<dbReference type="PANTHER" id="PTHR16222:SF24">
    <property type="entry name" value="ADP-RIBOSYLHYDROLASE ARH3"/>
    <property type="match status" value="1"/>
</dbReference>
<feature type="binding site" evidence="3">
    <location>
        <position position="55"/>
    </location>
    <ligand>
        <name>Mg(2+)</name>
        <dbReference type="ChEBI" id="CHEBI:18420"/>
        <label>1</label>
    </ligand>
</feature>
<dbReference type="SUPFAM" id="SSF101478">
    <property type="entry name" value="ADP-ribosylglycohydrolase"/>
    <property type="match status" value="1"/>
</dbReference>
<keyword evidence="2 4" id="KW-0378">Hydrolase</keyword>
<proteinExistence type="inferred from homology"/>
<dbReference type="OrthoDB" id="9806482at2"/>
<name>A0A1N7L302_9RHOB</name>
<dbReference type="EMBL" id="FTOT01000001">
    <property type="protein sequence ID" value="SIS68238.1"/>
    <property type="molecule type" value="Genomic_DNA"/>
</dbReference>
<keyword evidence="3" id="KW-0460">Magnesium</keyword>
<evidence type="ECO:0000256" key="3">
    <source>
        <dbReference type="PIRSR" id="PIRSR605502-1"/>
    </source>
</evidence>
<dbReference type="PANTHER" id="PTHR16222">
    <property type="entry name" value="ADP-RIBOSYLGLYCOHYDROLASE"/>
    <property type="match status" value="1"/>
</dbReference>
<comment type="similarity">
    <text evidence="1">Belongs to the ADP-ribosylglycohydrolase family.</text>
</comment>
<dbReference type="GO" id="GO:0046872">
    <property type="term" value="F:metal ion binding"/>
    <property type="evidence" value="ECO:0007669"/>
    <property type="project" value="UniProtKB-KW"/>
</dbReference>
<feature type="binding site" evidence="3">
    <location>
        <position position="57"/>
    </location>
    <ligand>
        <name>Mg(2+)</name>
        <dbReference type="ChEBI" id="CHEBI:18420"/>
        <label>1</label>
    </ligand>
</feature>
<feature type="binding site" evidence="3">
    <location>
        <position position="277"/>
    </location>
    <ligand>
        <name>Mg(2+)</name>
        <dbReference type="ChEBI" id="CHEBI:18420"/>
        <label>1</label>
    </ligand>
</feature>
<dbReference type="InterPro" id="IPR036705">
    <property type="entry name" value="Ribosyl_crysJ1_sf"/>
</dbReference>
<dbReference type="Proteomes" id="UP000186141">
    <property type="component" value="Unassembled WGS sequence"/>
</dbReference>
<evidence type="ECO:0000256" key="2">
    <source>
        <dbReference type="ARBA" id="ARBA00022801"/>
    </source>
</evidence>
<accession>A0A1N7L302</accession>
<dbReference type="GO" id="GO:0016787">
    <property type="term" value="F:hydrolase activity"/>
    <property type="evidence" value="ECO:0007669"/>
    <property type="project" value="UniProtKB-KW"/>
</dbReference>
<evidence type="ECO:0000256" key="1">
    <source>
        <dbReference type="ARBA" id="ARBA00010702"/>
    </source>
</evidence>
<gene>
    <name evidence="4" type="ORF">SAMN05421774_101873</name>
</gene>
<dbReference type="RefSeq" id="WP_076529002.1">
    <property type="nucleotide sequence ID" value="NZ_BMEH01000001.1"/>
</dbReference>
<feature type="binding site" evidence="3">
    <location>
        <position position="278"/>
    </location>
    <ligand>
        <name>Mg(2+)</name>
        <dbReference type="ChEBI" id="CHEBI:18420"/>
        <label>1</label>
    </ligand>
</feature>
<protein>
    <submittedName>
        <fullName evidence="4">ADP-ribosylglycohydrolase</fullName>
    </submittedName>
</protein>
<dbReference type="STRING" id="1086013.SAMN05421774_101873"/>
<feature type="binding site" evidence="3">
    <location>
        <position position="56"/>
    </location>
    <ligand>
        <name>Mg(2+)</name>
        <dbReference type="ChEBI" id="CHEBI:18420"/>
        <label>1</label>
    </ligand>
</feature>
<keyword evidence="3" id="KW-0479">Metal-binding</keyword>
<dbReference type="Pfam" id="PF03747">
    <property type="entry name" value="ADP_ribosyl_GH"/>
    <property type="match status" value="1"/>
</dbReference>
<evidence type="ECO:0000313" key="5">
    <source>
        <dbReference type="Proteomes" id="UP000186141"/>
    </source>
</evidence>
<feature type="binding site" evidence="3">
    <location>
        <position position="275"/>
    </location>
    <ligand>
        <name>Mg(2+)</name>
        <dbReference type="ChEBI" id="CHEBI:18420"/>
        <label>1</label>
    </ligand>
</feature>